<reference evidence="3" key="1">
    <citation type="journal article" date="2012" name="J. Bacteriol.">
        <title>Draft Genome Sequence of Fusobacterium nucleatum ChDC F128, Isolated from a Periodontitis Lesion.</title>
        <authorList>
            <person name="Park S.N."/>
            <person name="Kong S.W."/>
            <person name="Kim H.S."/>
            <person name="Park M.S."/>
            <person name="Lee J.W."/>
            <person name="Cho E."/>
            <person name="Lim Y.K."/>
            <person name="Choi M.H."/>
            <person name="Chang Y.H."/>
            <person name="Shin J.H."/>
            <person name="Park H.S."/>
            <person name="Choi S.H."/>
            <person name="Kook J.K."/>
        </authorList>
    </citation>
    <scope>NUCLEOTIDE SEQUENCE [LARGE SCALE GENOMIC DNA]</scope>
    <source>
        <strain evidence="3">ChDC F128</strain>
    </source>
</reference>
<gene>
    <name evidence="2" type="ORF">B437_06250</name>
</gene>
<dbReference type="PANTHER" id="PTHR37816:SF2">
    <property type="entry name" value="DNA TOPOLOGY MODULATION PROTEIN FLAR-RELATED PROTEIN"/>
    <property type="match status" value="1"/>
</dbReference>
<accession>A0ABN0H0B9</accession>
<evidence type="ECO:0000313" key="3">
    <source>
        <dbReference type="Proteomes" id="UP000004829"/>
    </source>
</evidence>
<evidence type="ECO:0000313" key="2">
    <source>
        <dbReference type="EMBL" id="EJU07700.1"/>
    </source>
</evidence>
<keyword evidence="1" id="KW-0472">Membrane</keyword>
<dbReference type="SUPFAM" id="SSF52540">
    <property type="entry name" value="P-loop containing nucleoside triphosphate hydrolases"/>
    <property type="match status" value="1"/>
</dbReference>
<name>A0ABN0H0B9_9FUSO</name>
<organism evidence="2 3">
    <name type="scientific">Fusobacterium hwasookii ChDC F128</name>
    <dbReference type="NCBI Taxonomy" id="1216362"/>
    <lineage>
        <taxon>Bacteria</taxon>
        <taxon>Fusobacteriati</taxon>
        <taxon>Fusobacteriota</taxon>
        <taxon>Fusobacteriia</taxon>
        <taxon>Fusobacteriales</taxon>
        <taxon>Fusobacteriaceae</taxon>
        <taxon>Fusobacterium</taxon>
    </lineage>
</organism>
<proteinExistence type="predicted"/>
<keyword evidence="3" id="KW-1185">Reference proteome</keyword>
<dbReference type="EMBL" id="ALVD01000004">
    <property type="protein sequence ID" value="EJU07700.1"/>
    <property type="molecule type" value="Genomic_DNA"/>
</dbReference>
<dbReference type="Proteomes" id="UP000004829">
    <property type="component" value="Unassembled WGS sequence"/>
</dbReference>
<dbReference type="InterPro" id="IPR052922">
    <property type="entry name" value="Cytidylate_Kinase-2"/>
</dbReference>
<comment type="caution">
    <text evidence="2">The sequence shown here is derived from an EMBL/GenBank/DDBJ whole genome shotgun (WGS) entry which is preliminary data.</text>
</comment>
<dbReference type="PANTHER" id="PTHR37816">
    <property type="entry name" value="YALI0E33011P"/>
    <property type="match status" value="1"/>
</dbReference>
<keyword evidence="1" id="KW-0812">Transmembrane</keyword>
<dbReference type="Pfam" id="PF13238">
    <property type="entry name" value="AAA_18"/>
    <property type="match status" value="1"/>
</dbReference>
<dbReference type="Gene3D" id="3.40.50.300">
    <property type="entry name" value="P-loop containing nucleotide triphosphate hydrolases"/>
    <property type="match status" value="1"/>
</dbReference>
<dbReference type="InterPro" id="IPR027417">
    <property type="entry name" value="P-loop_NTPase"/>
</dbReference>
<feature type="transmembrane region" description="Helical" evidence="1">
    <location>
        <begin position="268"/>
        <end position="287"/>
    </location>
</feature>
<evidence type="ECO:0000256" key="1">
    <source>
        <dbReference type="SAM" id="Phobius"/>
    </source>
</evidence>
<protein>
    <submittedName>
        <fullName evidence="2">DNA topology modulation protein FLAR-related protein</fullName>
    </submittedName>
</protein>
<sequence>MKIHIIGCSGTGKTYLAKKLSNKYNIPHYDLDNIYWDNSSEKYGIKTEIEKRDKLLQNILEKDAWIVEGIYYKWLEQSFKDADIIYILDLPKYIYKFRIIKRFIKRKLKLEISKKETLKSLLDLLKWTDKFQNEDMKEIIIFLEKYKEKVYFIKSKKEIKEILKRKLSLLPFYHYNSKINLNVFLYTPKSSNNSSAFLYDFLSISPFNILLVSSNASIVSLFGSFKSNGIPFSFIHFFKNKFIATDILRPKDLKILSASFFTSSLTRILITAILSLPFLYFVYTLYIHNI</sequence>
<keyword evidence="1" id="KW-1133">Transmembrane helix</keyword>